<organism evidence="1 2">
    <name type="scientific">Vararia minispora EC-137</name>
    <dbReference type="NCBI Taxonomy" id="1314806"/>
    <lineage>
        <taxon>Eukaryota</taxon>
        <taxon>Fungi</taxon>
        <taxon>Dikarya</taxon>
        <taxon>Basidiomycota</taxon>
        <taxon>Agaricomycotina</taxon>
        <taxon>Agaricomycetes</taxon>
        <taxon>Russulales</taxon>
        <taxon>Lachnocladiaceae</taxon>
        <taxon>Vararia</taxon>
    </lineage>
</organism>
<accession>A0ACB8QWG6</accession>
<evidence type="ECO:0000313" key="1">
    <source>
        <dbReference type="EMBL" id="KAI0036234.1"/>
    </source>
</evidence>
<evidence type="ECO:0000313" key="2">
    <source>
        <dbReference type="Proteomes" id="UP000814128"/>
    </source>
</evidence>
<sequence length="249" mass="28249">MEPIVFYDLKRETAKELWAFSPNTWRSRAALNIKGIPYKTVWLDFVELKPTLSKLDLEPVLGPVPYTVPTIYDPNTKKAIMDSQAINRYLEEQYPDRHVLFPKGTAALQAAWVDNITPKMIGQTLDPLLVMHVYNQASPADRKYLRDTRRKMFGAELEQIEARGEVAERLMKNWEKQLADAGKWIDLNGHGSVFIGGCAPVNADLDLHAVLKYCTLLAPDSRAASLALTTQNGRWANYLKAFEKWAQSV</sequence>
<dbReference type="EMBL" id="MU273474">
    <property type="protein sequence ID" value="KAI0036234.1"/>
    <property type="molecule type" value="Genomic_DNA"/>
</dbReference>
<protein>
    <submittedName>
        <fullName evidence="1">Uncharacterized protein</fullName>
    </submittedName>
</protein>
<comment type="caution">
    <text evidence="1">The sequence shown here is derived from an EMBL/GenBank/DDBJ whole genome shotgun (WGS) entry which is preliminary data.</text>
</comment>
<reference evidence="1" key="1">
    <citation type="submission" date="2021-02" db="EMBL/GenBank/DDBJ databases">
        <authorList>
            <consortium name="DOE Joint Genome Institute"/>
            <person name="Ahrendt S."/>
            <person name="Looney B.P."/>
            <person name="Miyauchi S."/>
            <person name="Morin E."/>
            <person name="Drula E."/>
            <person name="Courty P.E."/>
            <person name="Chicoki N."/>
            <person name="Fauchery L."/>
            <person name="Kohler A."/>
            <person name="Kuo A."/>
            <person name="Labutti K."/>
            <person name="Pangilinan J."/>
            <person name="Lipzen A."/>
            <person name="Riley R."/>
            <person name="Andreopoulos W."/>
            <person name="He G."/>
            <person name="Johnson J."/>
            <person name="Barry K.W."/>
            <person name="Grigoriev I.V."/>
            <person name="Nagy L."/>
            <person name="Hibbett D."/>
            <person name="Henrissat B."/>
            <person name="Matheny P.B."/>
            <person name="Labbe J."/>
            <person name="Martin F."/>
        </authorList>
    </citation>
    <scope>NUCLEOTIDE SEQUENCE</scope>
    <source>
        <strain evidence="1">EC-137</strain>
    </source>
</reference>
<name>A0ACB8QWG6_9AGAM</name>
<reference evidence="1" key="2">
    <citation type="journal article" date="2022" name="New Phytol.">
        <title>Evolutionary transition to the ectomycorrhizal habit in the genomes of a hyperdiverse lineage of mushroom-forming fungi.</title>
        <authorList>
            <person name="Looney B."/>
            <person name="Miyauchi S."/>
            <person name="Morin E."/>
            <person name="Drula E."/>
            <person name="Courty P.E."/>
            <person name="Kohler A."/>
            <person name="Kuo A."/>
            <person name="LaButti K."/>
            <person name="Pangilinan J."/>
            <person name="Lipzen A."/>
            <person name="Riley R."/>
            <person name="Andreopoulos W."/>
            <person name="He G."/>
            <person name="Johnson J."/>
            <person name="Nolan M."/>
            <person name="Tritt A."/>
            <person name="Barry K.W."/>
            <person name="Grigoriev I.V."/>
            <person name="Nagy L.G."/>
            <person name="Hibbett D."/>
            <person name="Henrissat B."/>
            <person name="Matheny P.B."/>
            <person name="Labbe J."/>
            <person name="Martin F.M."/>
        </authorList>
    </citation>
    <scope>NUCLEOTIDE SEQUENCE</scope>
    <source>
        <strain evidence="1">EC-137</strain>
    </source>
</reference>
<gene>
    <name evidence="1" type="ORF">K488DRAFT_82343</name>
</gene>
<dbReference type="Proteomes" id="UP000814128">
    <property type="component" value="Unassembled WGS sequence"/>
</dbReference>
<proteinExistence type="predicted"/>
<keyword evidence="2" id="KW-1185">Reference proteome</keyword>